<reference evidence="1 2" key="1">
    <citation type="submission" date="2021-06" db="EMBL/GenBank/DDBJ databases">
        <title>Genome-based taxonomic framework of Microbacterium strains isolated from marine environment, the description of four new species and reclassification of four preexisting species.</title>
        <authorList>
            <person name="Lee S.D."/>
            <person name="Kim S.-M."/>
            <person name="Byeon Y.-S."/>
            <person name="Yang H.L."/>
            <person name="Kim I.S."/>
        </authorList>
    </citation>
    <scope>NUCLEOTIDE SEQUENCE [LARGE SCALE GENOMIC DNA]</scope>
    <source>
        <strain evidence="1 2">SSW1-51</strain>
    </source>
</reference>
<keyword evidence="2" id="KW-1185">Reference proteome</keyword>
<dbReference type="InterPro" id="IPR023214">
    <property type="entry name" value="HAD_sf"/>
</dbReference>
<dbReference type="PANTHER" id="PTHR43611:SF3">
    <property type="entry name" value="FLAVIN MONONUCLEOTIDE HYDROLASE 1, CHLOROPLATIC"/>
    <property type="match status" value="1"/>
</dbReference>
<dbReference type="Gene3D" id="3.40.50.1000">
    <property type="entry name" value="HAD superfamily/HAD-like"/>
    <property type="match status" value="1"/>
</dbReference>
<name>A0ABY4IGB4_9MICO</name>
<dbReference type="InterPro" id="IPR006439">
    <property type="entry name" value="HAD-SF_hydro_IA"/>
</dbReference>
<gene>
    <name evidence="1" type="ORF">KV394_03975</name>
</gene>
<dbReference type="Proteomes" id="UP000831467">
    <property type="component" value="Chromosome"/>
</dbReference>
<evidence type="ECO:0000313" key="1">
    <source>
        <dbReference type="EMBL" id="UPL10318.1"/>
    </source>
</evidence>
<dbReference type="EMBL" id="CP078076">
    <property type="protein sequence ID" value="UPL10318.1"/>
    <property type="molecule type" value="Genomic_DNA"/>
</dbReference>
<sequence>MIRAVLFDLDGVIRHFDHDPGLEARYTLPDGTIARTAFAAPLIDAVTTGRLTREEWITRVGEMIGSAPAAREWGRTPFAADLDMLALVDGLRSRGVTCAILTNGTDTITAELRDSGIGKHFDRVFNSAEIGHAKPDIRAFRHVAAVLSVPPEEILFIDDSPSKLRGAQDLGMSTHAFTSVTAVRTALTDAGLPVSRA</sequence>
<protein>
    <submittedName>
        <fullName evidence="1">HAD family phosphatase</fullName>
    </submittedName>
</protein>
<dbReference type="SFLD" id="SFLDG01129">
    <property type="entry name" value="C1.5:_HAD__Beta-PGM__Phosphata"/>
    <property type="match status" value="1"/>
</dbReference>
<dbReference type="SUPFAM" id="SSF56784">
    <property type="entry name" value="HAD-like"/>
    <property type="match status" value="1"/>
</dbReference>
<dbReference type="NCBIfam" id="TIGR01509">
    <property type="entry name" value="HAD-SF-IA-v3"/>
    <property type="match status" value="1"/>
</dbReference>
<accession>A0ABY4IGB4</accession>
<dbReference type="SFLD" id="SFLDS00003">
    <property type="entry name" value="Haloacid_Dehalogenase"/>
    <property type="match status" value="1"/>
</dbReference>
<dbReference type="PANTHER" id="PTHR43611">
    <property type="entry name" value="ALPHA-D-GLUCOSE 1-PHOSPHATE PHOSPHATASE"/>
    <property type="match status" value="1"/>
</dbReference>
<proteinExistence type="predicted"/>
<dbReference type="PRINTS" id="PR00413">
    <property type="entry name" value="HADHALOGNASE"/>
</dbReference>
<dbReference type="RefSeq" id="WP_247982362.1">
    <property type="nucleotide sequence ID" value="NZ_CP078076.1"/>
</dbReference>
<dbReference type="Pfam" id="PF00702">
    <property type="entry name" value="Hydrolase"/>
    <property type="match status" value="1"/>
</dbReference>
<dbReference type="CDD" id="cd02603">
    <property type="entry name" value="HAD_sEH-N_like"/>
    <property type="match status" value="1"/>
</dbReference>
<dbReference type="InterPro" id="IPR036412">
    <property type="entry name" value="HAD-like_sf"/>
</dbReference>
<organism evidence="1 2">
    <name type="scientific">Microbacterium sufflavum</name>
    <dbReference type="NCBI Taxonomy" id="2851649"/>
    <lineage>
        <taxon>Bacteria</taxon>
        <taxon>Bacillati</taxon>
        <taxon>Actinomycetota</taxon>
        <taxon>Actinomycetes</taxon>
        <taxon>Micrococcales</taxon>
        <taxon>Microbacteriaceae</taxon>
        <taxon>Microbacterium</taxon>
    </lineage>
</organism>
<evidence type="ECO:0000313" key="2">
    <source>
        <dbReference type="Proteomes" id="UP000831467"/>
    </source>
</evidence>